<dbReference type="PANTHER" id="PTHR11439">
    <property type="entry name" value="GAG-POL-RELATED RETROTRANSPOSON"/>
    <property type="match status" value="1"/>
</dbReference>
<dbReference type="PANTHER" id="PTHR11439:SF524">
    <property type="entry name" value="RNA-DIRECTED DNA POLYMERASE, PROTEIN KINASE RLK-PELLE-DLSV FAMILY"/>
    <property type="match status" value="1"/>
</dbReference>
<feature type="compositionally biased region" description="Gly residues" evidence="1">
    <location>
        <begin position="48"/>
        <end position="57"/>
    </location>
</feature>
<evidence type="ECO:0000259" key="3">
    <source>
        <dbReference type="Pfam" id="PF07727"/>
    </source>
</evidence>
<reference evidence="5" key="1">
    <citation type="submission" date="2018-11" db="EMBL/GenBank/DDBJ databases">
        <authorList>
            <person name="Grassa J C."/>
        </authorList>
    </citation>
    <scope>NUCLEOTIDE SEQUENCE [LARGE SCALE GENOMIC DNA]</scope>
</reference>
<dbReference type="InterPro" id="IPR054722">
    <property type="entry name" value="PolX-like_BBD"/>
</dbReference>
<evidence type="ECO:0000256" key="2">
    <source>
        <dbReference type="SAM" id="Phobius"/>
    </source>
</evidence>
<sequence>MNHQNTSQGNSNHNNPRDKNGTNRKNNKNSSGRNSGKGGRNSDSGSVDGFGSGGGRGRNPQQWQPGSWMQWAPWTCPPSPYPSYNNWARPTFTPPPQHGLLGPKPQQPAYNANAPSPTDIEAALHTLSLTPPDLSWYMDTGATSHMTSAEGNLSSYSNLSKSRGIIVGNGHSIPIRGFGSANLPHPHPPLVFENVLHAPNSIKNLVLVRKFTTDNQVSIEFDPFGFSVKDFQTGMALMRYLNPHLDHTQHLPLPPIFQPTSSSANKPVTRSQHGIYRPNTKYHHGLNANVTKSPLPRNPVSALRDPKWKMAMDDEHIALIKNNTWDLVPHPPDANVIRSMWIFRHKEKFDVSFERHKARLVCDGAGQQFGMDCGETFSPSKYDNSLFIYKKVTQHASSLFLPQKKYAEEIIERAGMSSCKPCPTPVDTKPKLSAKTSIPYEDPSQYRSLAGDLQYLTFTRLDISYAVQQICLFIHNLMDDHMHTLMRILRYVQGTLHFGLHLYPSSTLISYTDADWGGCPDTRLSTSGYCVFLRTTSSLGLLNDNPHSLAPVLRPNTEALPMWFLSHASYAVFFWSYIVLSIKLHWSTVIMLA</sequence>
<feature type="region of interest" description="Disordered" evidence="1">
    <location>
        <begin position="1"/>
        <end position="71"/>
    </location>
</feature>
<dbReference type="AlphaFoldDB" id="A0A803P4X6"/>
<dbReference type="InterPro" id="IPR013103">
    <property type="entry name" value="RVT_2"/>
</dbReference>
<dbReference type="EMBL" id="UZAU01000295">
    <property type="status" value="NOT_ANNOTATED_CDS"/>
    <property type="molecule type" value="Genomic_DNA"/>
</dbReference>
<keyword evidence="2" id="KW-0812">Transmembrane</keyword>
<reference evidence="5" key="2">
    <citation type="submission" date="2021-03" db="UniProtKB">
        <authorList>
            <consortium name="EnsemblPlants"/>
        </authorList>
    </citation>
    <scope>IDENTIFICATION</scope>
</reference>
<dbReference type="EnsemblPlants" id="evm.model.03.1344">
    <property type="protein sequence ID" value="cds.evm.model.03.1344"/>
    <property type="gene ID" value="evm.TU.03.1344"/>
</dbReference>
<name>A0A803P4X6_CANSA</name>
<dbReference type="OMA" id="LMRILRY"/>
<proteinExistence type="predicted"/>
<dbReference type="Pfam" id="PF22936">
    <property type="entry name" value="Pol_BBD"/>
    <property type="match status" value="1"/>
</dbReference>
<evidence type="ECO:0000313" key="5">
    <source>
        <dbReference type="EnsemblPlants" id="cds.evm.model.03.1344"/>
    </source>
</evidence>
<evidence type="ECO:0000313" key="6">
    <source>
        <dbReference type="Proteomes" id="UP000596661"/>
    </source>
</evidence>
<dbReference type="Pfam" id="PF07727">
    <property type="entry name" value="RVT_2"/>
    <property type="match status" value="1"/>
</dbReference>
<feature type="domain" description="Reverse transcriptase Ty1/copia-type" evidence="3">
    <location>
        <begin position="322"/>
        <end position="380"/>
    </location>
</feature>
<evidence type="ECO:0000256" key="1">
    <source>
        <dbReference type="SAM" id="MobiDB-lite"/>
    </source>
</evidence>
<feature type="compositionally biased region" description="Polar residues" evidence="1">
    <location>
        <begin position="1"/>
        <end position="14"/>
    </location>
</feature>
<keyword evidence="6" id="KW-1185">Reference proteome</keyword>
<dbReference type="Gramene" id="evm.model.03.1344">
    <property type="protein sequence ID" value="cds.evm.model.03.1344"/>
    <property type="gene ID" value="evm.TU.03.1344"/>
</dbReference>
<feature type="region of interest" description="Disordered" evidence="1">
    <location>
        <begin position="92"/>
        <end position="113"/>
    </location>
</feature>
<accession>A0A803P4X6</accession>
<feature type="domain" description="Retrovirus-related Pol polyprotein from transposon TNT 1-94-like beta-barrel" evidence="4">
    <location>
        <begin position="136"/>
        <end position="213"/>
    </location>
</feature>
<keyword evidence="2" id="KW-0472">Membrane</keyword>
<evidence type="ECO:0008006" key="7">
    <source>
        <dbReference type="Google" id="ProtNLM"/>
    </source>
</evidence>
<keyword evidence="2" id="KW-1133">Transmembrane helix</keyword>
<organism evidence="5 6">
    <name type="scientific">Cannabis sativa</name>
    <name type="common">Hemp</name>
    <name type="synonym">Marijuana</name>
    <dbReference type="NCBI Taxonomy" id="3483"/>
    <lineage>
        <taxon>Eukaryota</taxon>
        <taxon>Viridiplantae</taxon>
        <taxon>Streptophyta</taxon>
        <taxon>Embryophyta</taxon>
        <taxon>Tracheophyta</taxon>
        <taxon>Spermatophyta</taxon>
        <taxon>Magnoliopsida</taxon>
        <taxon>eudicotyledons</taxon>
        <taxon>Gunneridae</taxon>
        <taxon>Pentapetalae</taxon>
        <taxon>rosids</taxon>
        <taxon>fabids</taxon>
        <taxon>Rosales</taxon>
        <taxon>Cannabaceae</taxon>
        <taxon>Cannabis</taxon>
    </lineage>
</organism>
<protein>
    <recommendedName>
        <fullName evidence="7">Reverse transcriptase Ty1/copia-type domain-containing protein</fullName>
    </recommendedName>
</protein>
<feature type="transmembrane region" description="Helical" evidence="2">
    <location>
        <begin position="562"/>
        <end position="582"/>
    </location>
</feature>
<evidence type="ECO:0000259" key="4">
    <source>
        <dbReference type="Pfam" id="PF22936"/>
    </source>
</evidence>
<dbReference type="Proteomes" id="UP000596661">
    <property type="component" value="Chromosome 3"/>
</dbReference>